<organism evidence="1 2">
    <name type="scientific">Phaeobacter gallaeciensis</name>
    <dbReference type="NCBI Taxonomy" id="60890"/>
    <lineage>
        <taxon>Bacteria</taxon>
        <taxon>Pseudomonadati</taxon>
        <taxon>Pseudomonadota</taxon>
        <taxon>Alphaproteobacteria</taxon>
        <taxon>Rhodobacterales</taxon>
        <taxon>Roseobacteraceae</taxon>
        <taxon>Phaeobacter</taxon>
    </lineage>
</organism>
<name>A0A1B0ZTJ2_9RHOB</name>
<sequence>MQNAHLDGAILSKTGACAQAQCQHAGRSFIQETHTSLQTGSGPCHLFPCERRAAALGQPRNCCCKSCGGLTEVQFVWPPHSHSRCRSCASASLRFLHRGKLGKR</sequence>
<dbReference type="EMBL" id="CP015124">
    <property type="protein sequence ID" value="ANP37430.1"/>
    <property type="molecule type" value="Genomic_DNA"/>
</dbReference>
<reference evidence="1 2" key="1">
    <citation type="submission" date="2016-04" db="EMBL/GenBank/DDBJ databases">
        <authorList>
            <person name="Evans L.H."/>
            <person name="Alamgir A."/>
            <person name="Owens N."/>
            <person name="Weber N.D."/>
            <person name="Virtaneva K."/>
            <person name="Barbian K."/>
            <person name="Babar A."/>
            <person name="Rosenke K."/>
        </authorList>
    </citation>
    <scope>NUCLEOTIDE SEQUENCE [LARGE SCALE GENOMIC DNA]</scope>
    <source>
        <strain evidence="1 2">JL2886</strain>
    </source>
</reference>
<dbReference type="Proteomes" id="UP000092565">
    <property type="component" value="Chromosome"/>
</dbReference>
<proteinExistence type="predicted"/>
<gene>
    <name evidence="1" type="ORF">JL2886_02541</name>
</gene>
<evidence type="ECO:0000313" key="1">
    <source>
        <dbReference type="EMBL" id="ANP37430.1"/>
    </source>
</evidence>
<keyword evidence="2" id="KW-1185">Reference proteome</keyword>
<dbReference type="AlphaFoldDB" id="A0A1B0ZTJ2"/>
<protein>
    <submittedName>
        <fullName evidence="1">Uncharacterized protein</fullName>
    </submittedName>
</protein>
<evidence type="ECO:0000313" key="2">
    <source>
        <dbReference type="Proteomes" id="UP000092565"/>
    </source>
</evidence>
<accession>A0A1B0ZTJ2</accession>